<dbReference type="GO" id="GO:0003924">
    <property type="term" value="F:GTPase activity"/>
    <property type="evidence" value="ECO:0007669"/>
    <property type="project" value="InterPro"/>
</dbReference>
<dbReference type="Proteomes" id="UP001642409">
    <property type="component" value="Unassembled WGS sequence"/>
</dbReference>
<keyword evidence="2" id="KW-0342">GTP-binding</keyword>
<organism evidence="3">
    <name type="scientific">Hexamita inflata</name>
    <dbReference type="NCBI Taxonomy" id="28002"/>
    <lineage>
        <taxon>Eukaryota</taxon>
        <taxon>Metamonada</taxon>
        <taxon>Diplomonadida</taxon>
        <taxon>Hexamitidae</taxon>
        <taxon>Hexamitinae</taxon>
        <taxon>Hexamita</taxon>
    </lineage>
</organism>
<keyword evidence="5" id="KW-1185">Reference proteome</keyword>
<dbReference type="SMART" id="SM00173">
    <property type="entry name" value="RAS"/>
    <property type="match status" value="1"/>
</dbReference>
<gene>
    <name evidence="4" type="ORF">HINF_LOCUS20144</name>
    <name evidence="3" type="ORF">HINF_LOCUS63350</name>
</gene>
<name>A0AA86RDQ0_9EUKA</name>
<dbReference type="Pfam" id="PF00071">
    <property type="entry name" value="Ras"/>
    <property type="match status" value="1"/>
</dbReference>
<dbReference type="SMART" id="SM00174">
    <property type="entry name" value="RHO"/>
    <property type="match status" value="1"/>
</dbReference>
<dbReference type="NCBIfam" id="TIGR00231">
    <property type="entry name" value="small_GTP"/>
    <property type="match status" value="1"/>
</dbReference>
<dbReference type="AlphaFoldDB" id="A0AA86RDQ0"/>
<comment type="caution">
    <text evidence="3">The sequence shown here is derived from an EMBL/GenBank/DDBJ whole genome shotgun (WGS) entry which is preliminary data.</text>
</comment>
<reference evidence="4 5" key="2">
    <citation type="submission" date="2024-07" db="EMBL/GenBank/DDBJ databases">
        <authorList>
            <person name="Akdeniz Z."/>
        </authorList>
    </citation>
    <scope>NUCLEOTIDE SEQUENCE [LARGE SCALE GENOMIC DNA]</scope>
</reference>
<dbReference type="GO" id="GO:0007264">
    <property type="term" value="P:small GTPase-mediated signal transduction"/>
    <property type="evidence" value="ECO:0007669"/>
    <property type="project" value="InterPro"/>
</dbReference>
<dbReference type="InterPro" id="IPR005225">
    <property type="entry name" value="Small_GTP-bd"/>
</dbReference>
<dbReference type="InterPro" id="IPR027417">
    <property type="entry name" value="P-loop_NTPase"/>
</dbReference>
<dbReference type="GO" id="GO:0005525">
    <property type="term" value="F:GTP binding"/>
    <property type="evidence" value="ECO:0007669"/>
    <property type="project" value="UniProtKB-KW"/>
</dbReference>
<evidence type="ECO:0000313" key="5">
    <source>
        <dbReference type="Proteomes" id="UP001642409"/>
    </source>
</evidence>
<accession>A0AA86RDQ0</accession>
<evidence type="ECO:0000256" key="2">
    <source>
        <dbReference type="ARBA" id="ARBA00023134"/>
    </source>
</evidence>
<dbReference type="SUPFAM" id="SSF52540">
    <property type="entry name" value="P-loop containing nucleoside triphosphate hydrolases"/>
    <property type="match status" value="1"/>
</dbReference>
<dbReference type="InterPro" id="IPR001806">
    <property type="entry name" value="Small_GTPase"/>
</dbReference>
<keyword evidence="1" id="KW-0547">Nucleotide-binding</keyword>
<proteinExistence type="predicted"/>
<evidence type="ECO:0000256" key="1">
    <source>
        <dbReference type="ARBA" id="ARBA00022741"/>
    </source>
</evidence>
<dbReference type="PANTHER" id="PTHR24072">
    <property type="entry name" value="RHO FAMILY GTPASE"/>
    <property type="match status" value="1"/>
</dbReference>
<sequence>MDEPISLVFVGDDFVGKTSFVYSILNKQLQQQYVLGVYEKITSLCTINNDTISYNLVDTPVYDDYDKIKDLSSFKNNSIFIMCYAVNNSSSLFGLVQWTKQIRSQGVPAPLVLLGMKDDLKYDVKSITQKQIQFVKDEIGAQLDLVCSAENKYNTHFVIDQMLKLARKQYQK</sequence>
<dbReference type="InterPro" id="IPR003578">
    <property type="entry name" value="Small_GTPase_Rho"/>
</dbReference>
<protein>
    <submittedName>
        <fullName evidence="3">Rab-like protein</fullName>
    </submittedName>
    <submittedName>
        <fullName evidence="4">Rab-like_protein</fullName>
    </submittedName>
</protein>
<dbReference type="Gene3D" id="3.40.50.300">
    <property type="entry name" value="P-loop containing nucleotide triphosphate hydrolases"/>
    <property type="match status" value="1"/>
</dbReference>
<evidence type="ECO:0000313" key="3">
    <source>
        <dbReference type="EMBL" id="CAI9975705.1"/>
    </source>
</evidence>
<dbReference type="PRINTS" id="PR00449">
    <property type="entry name" value="RASTRNSFRMNG"/>
</dbReference>
<evidence type="ECO:0000313" key="4">
    <source>
        <dbReference type="EMBL" id="CAL6006418.1"/>
    </source>
</evidence>
<reference evidence="3" key="1">
    <citation type="submission" date="2023-06" db="EMBL/GenBank/DDBJ databases">
        <authorList>
            <person name="Kurt Z."/>
        </authorList>
    </citation>
    <scope>NUCLEOTIDE SEQUENCE</scope>
</reference>
<dbReference type="EMBL" id="CATOUU010001170">
    <property type="protein sequence ID" value="CAI9975705.1"/>
    <property type="molecule type" value="Genomic_DNA"/>
</dbReference>
<dbReference type="EMBL" id="CAXDID020000054">
    <property type="protein sequence ID" value="CAL6006418.1"/>
    <property type="molecule type" value="Genomic_DNA"/>
</dbReference>